<dbReference type="InterPro" id="IPR029062">
    <property type="entry name" value="Class_I_gatase-like"/>
</dbReference>
<name>A0A4R0XLV5_9MOLU</name>
<comment type="catalytic activity">
    <reaction evidence="5">
        <text>hydrogencarbonate + L-glutamine + 2 ATP + H2O = carbamoyl phosphate + L-glutamate + 2 ADP + phosphate + 2 H(+)</text>
        <dbReference type="Rhea" id="RHEA:18633"/>
        <dbReference type="ChEBI" id="CHEBI:15377"/>
        <dbReference type="ChEBI" id="CHEBI:15378"/>
        <dbReference type="ChEBI" id="CHEBI:17544"/>
        <dbReference type="ChEBI" id="CHEBI:29985"/>
        <dbReference type="ChEBI" id="CHEBI:30616"/>
        <dbReference type="ChEBI" id="CHEBI:43474"/>
        <dbReference type="ChEBI" id="CHEBI:58228"/>
        <dbReference type="ChEBI" id="CHEBI:58359"/>
        <dbReference type="ChEBI" id="CHEBI:456216"/>
        <dbReference type="EC" id="6.3.5.5"/>
    </reaction>
</comment>
<evidence type="ECO:0000256" key="2">
    <source>
        <dbReference type="ARBA" id="ARBA00007800"/>
    </source>
</evidence>
<dbReference type="Proteomes" id="UP000294192">
    <property type="component" value="Unassembled WGS sequence"/>
</dbReference>
<evidence type="ECO:0000256" key="5">
    <source>
        <dbReference type="ARBA" id="ARBA00048816"/>
    </source>
</evidence>
<evidence type="ECO:0000313" key="8">
    <source>
        <dbReference type="Proteomes" id="UP000294192"/>
    </source>
</evidence>
<dbReference type="OrthoDB" id="9804328at2"/>
<proteinExistence type="inferred from homology"/>
<dbReference type="CDD" id="cd01744">
    <property type="entry name" value="GATase1_CPSase"/>
    <property type="match status" value="1"/>
</dbReference>
<evidence type="ECO:0000259" key="6">
    <source>
        <dbReference type="Pfam" id="PF00117"/>
    </source>
</evidence>
<sequence length="261" mass="29057">MFLVENKVQGVSGVDTRFLVKQIREKGSMYGAIVNINEPKEEVLKKIQNLKLEEHVKEVSPKEKEILNPKGKKHIVFYDFGAKGNILNMLIKRNFKVTVVPHDTTSKQVMNLKPDFVFLSNGPGDPAELTGIVDEIKELIKNKVKIAGICLGHQLISLALGGRTTRLKFGHHSSNHPVKNIENGKVYITTQNHNYTVLEGSLPQGVNTFLKSLNDKSVEGLKSEEFGVISTQFHPEAAPGPSDAYKFFDMFIEFVEGGKNA</sequence>
<evidence type="ECO:0000313" key="7">
    <source>
        <dbReference type="EMBL" id="TCG11474.1"/>
    </source>
</evidence>
<dbReference type="SUPFAM" id="SSF52317">
    <property type="entry name" value="Class I glutamine amidotransferase-like"/>
    <property type="match status" value="1"/>
</dbReference>
<protein>
    <recommendedName>
        <fullName evidence="3">carbamoyl-phosphate synthase (glutamine-hydrolyzing)</fullName>
        <ecNumber evidence="3">6.3.5.5</ecNumber>
    </recommendedName>
</protein>
<feature type="domain" description="Glutamine amidotransferase" evidence="6">
    <location>
        <begin position="77"/>
        <end position="253"/>
    </location>
</feature>
<dbReference type="PROSITE" id="PS51273">
    <property type="entry name" value="GATASE_TYPE_1"/>
    <property type="match status" value="1"/>
</dbReference>
<organism evidence="7 8">
    <name type="scientific">Mycoplasma marinum</name>
    <dbReference type="NCBI Taxonomy" id="1937190"/>
    <lineage>
        <taxon>Bacteria</taxon>
        <taxon>Bacillati</taxon>
        <taxon>Mycoplasmatota</taxon>
        <taxon>Mollicutes</taxon>
        <taxon>Mycoplasmataceae</taxon>
        <taxon>Mycoplasma</taxon>
    </lineage>
</organism>
<dbReference type="InterPro" id="IPR050472">
    <property type="entry name" value="Anth_synth/Amidotransfase"/>
</dbReference>
<dbReference type="GO" id="GO:0004088">
    <property type="term" value="F:carbamoyl-phosphate synthase (glutamine-hydrolyzing) activity"/>
    <property type="evidence" value="ECO:0007669"/>
    <property type="project" value="UniProtKB-EC"/>
</dbReference>
<dbReference type="Gene3D" id="3.40.50.880">
    <property type="match status" value="1"/>
</dbReference>
<evidence type="ECO:0000256" key="1">
    <source>
        <dbReference type="ARBA" id="ARBA00005077"/>
    </source>
</evidence>
<comment type="caution">
    <text evidence="7">The sequence shown here is derived from an EMBL/GenBank/DDBJ whole genome shotgun (WGS) entry which is preliminary data.</text>
</comment>
<dbReference type="PRINTS" id="PR00097">
    <property type="entry name" value="ANTSNTHASEII"/>
</dbReference>
<keyword evidence="4" id="KW-0315">Glutamine amidotransferase</keyword>
<dbReference type="SUPFAM" id="SSF52021">
    <property type="entry name" value="Carbamoyl phosphate synthetase, small subunit N-terminal domain"/>
    <property type="match status" value="1"/>
</dbReference>
<dbReference type="EMBL" id="PSZO01000006">
    <property type="protein sequence ID" value="TCG11474.1"/>
    <property type="molecule type" value="Genomic_DNA"/>
</dbReference>
<comment type="pathway">
    <text evidence="1">Amino-acid biosynthesis; L-arginine biosynthesis; carbamoyl phosphate from bicarbonate: step 1/1.</text>
</comment>
<reference evidence="7 8" key="1">
    <citation type="submission" date="2018-02" db="EMBL/GenBank/DDBJ databases">
        <title>Mycoplasma marinum and Mycoplasma todarodis sp. nov., moderately halophilic and psychrotolerant mycoplasmas isolated from cephalopods.</title>
        <authorList>
            <person name="Viver T."/>
        </authorList>
    </citation>
    <scope>NUCLEOTIDE SEQUENCE [LARGE SCALE GENOMIC DNA]</scope>
    <source>
        <strain evidence="7 8">PE</strain>
    </source>
</reference>
<dbReference type="AlphaFoldDB" id="A0A4R0XLV5"/>
<accession>A0A4R0XLV5</accession>
<dbReference type="PRINTS" id="PR00096">
    <property type="entry name" value="GATASE"/>
</dbReference>
<gene>
    <name evidence="7" type="ORF">C4B24_01810</name>
</gene>
<dbReference type="Pfam" id="PF00117">
    <property type="entry name" value="GATase"/>
    <property type="match status" value="1"/>
</dbReference>
<comment type="similarity">
    <text evidence="2">Belongs to the CarA family.</text>
</comment>
<dbReference type="PANTHER" id="PTHR43418">
    <property type="entry name" value="MULTIFUNCTIONAL TRYPTOPHAN BIOSYNTHESIS PROTEIN-RELATED"/>
    <property type="match status" value="1"/>
</dbReference>
<dbReference type="InterPro" id="IPR017926">
    <property type="entry name" value="GATASE"/>
</dbReference>
<dbReference type="InterPro" id="IPR035686">
    <property type="entry name" value="CPSase_GATase1"/>
</dbReference>
<dbReference type="PRINTS" id="PR00099">
    <property type="entry name" value="CPSGATASE"/>
</dbReference>
<dbReference type="NCBIfam" id="NF009475">
    <property type="entry name" value="PRK12838.1"/>
    <property type="match status" value="1"/>
</dbReference>
<dbReference type="EC" id="6.3.5.5" evidence="3"/>
<dbReference type="PANTHER" id="PTHR43418:SF7">
    <property type="entry name" value="CARBAMOYL-PHOSPHATE SYNTHASE SMALL CHAIN"/>
    <property type="match status" value="1"/>
</dbReference>
<evidence type="ECO:0000256" key="4">
    <source>
        <dbReference type="ARBA" id="ARBA00022962"/>
    </source>
</evidence>
<keyword evidence="8" id="KW-1185">Reference proteome</keyword>
<dbReference type="InterPro" id="IPR036480">
    <property type="entry name" value="CarbP_synth_ssu_N_sf"/>
</dbReference>
<evidence type="ECO:0000256" key="3">
    <source>
        <dbReference type="ARBA" id="ARBA00012738"/>
    </source>
</evidence>